<dbReference type="PANTHER" id="PTHR24373">
    <property type="entry name" value="SLIT RELATED LEUCINE-RICH REPEAT NEURONAL PROTEIN"/>
    <property type="match status" value="1"/>
</dbReference>
<dbReference type="SUPFAM" id="SSF52200">
    <property type="entry name" value="Toll/Interleukin receptor TIR domain"/>
    <property type="match status" value="1"/>
</dbReference>
<proteinExistence type="inferred from homology"/>
<evidence type="ECO:0000256" key="4">
    <source>
        <dbReference type="ARBA" id="ARBA00022737"/>
    </source>
</evidence>
<dbReference type="InterPro" id="IPR001611">
    <property type="entry name" value="Leu-rich_rpt"/>
</dbReference>
<dbReference type="InterPro" id="IPR032675">
    <property type="entry name" value="LRR_dom_sf"/>
</dbReference>
<dbReference type="InterPro" id="IPR003591">
    <property type="entry name" value="Leu-rich_rpt_typical-subtyp"/>
</dbReference>
<dbReference type="Gene3D" id="3.80.10.10">
    <property type="entry name" value="Ribonuclease Inhibitor"/>
    <property type="match status" value="2"/>
</dbReference>
<dbReference type="InterPro" id="IPR000157">
    <property type="entry name" value="TIR_dom"/>
</dbReference>
<dbReference type="Proteomes" id="UP000507470">
    <property type="component" value="Unassembled WGS sequence"/>
</dbReference>
<evidence type="ECO:0000256" key="2">
    <source>
        <dbReference type="ARBA" id="ARBA00022614"/>
    </source>
</evidence>
<gene>
    <name evidence="7" type="ORF">MCOR_3063</name>
</gene>
<keyword evidence="5" id="KW-0472">Membrane</keyword>
<evidence type="ECO:0000256" key="1">
    <source>
        <dbReference type="ARBA" id="ARBA00009634"/>
    </source>
</evidence>
<keyword evidence="5" id="KW-1133">Transmembrane helix</keyword>
<dbReference type="Gene3D" id="3.40.50.10140">
    <property type="entry name" value="Toll/interleukin-1 receptor homology (TIR) domain"/>
    <property type="match status" value="1"/>
</dbReference>
<dbReference type="GO" id="GO:0007165">
    <property type="term" value="P:signal transduction"/>
    <property type="evidence" value="ECO:0007669"/>
    <property type="project" value="InterPro"/>
</dbReference>
<dbReference type="PROSITE" id="PS50104">
    <property type="entry name" value="TIR"/>
    <property type="match status" value="1"/>
</dbReference>
<keyword evidence="2" id="KW-0433">Leucine-rich repeat</keyword>
<feature type="transmembrane region" description="Helical" evidence="5">
    <location>
        <begin position="520"/>
        <end position="547"/>
    </location>
</feature>
<dbReference type="SUPFAM" id="SSF52058">
    <property type="entry name" value="L domain-like"/>
    <property type="match status" value="1"/>
</dbReference>
<sequence>MVNGLYTPWSSLDQKTLWCPDGCLRKNNKYDVNFCCSCKGKPEWELPLIFPNISYSGLALELEDLQGKDSFLLNIHKSNDSNSKETTSRYFWVTYIDGILRRYPKNACDFQIVTIDFTGNLFSEIGNLSCFSSLDTLVLKRNRISFVSNQTFRGLPNLRKVDLSYNLITKTDNNLLGANDVYISELVMEGNNFSTVDLSNIVFPNKTICYNSYAYNYQPLDFTNELNMKIHENISNTCGSLDISNVPSITQHPLSTLKMIGLEQTTALQLKHYVPCGFYKITGTSFKCDCTVFDLMNLHGFDFYRLFARSHDDVYCNDPKLLANKSFDEILRNETLLDLVICKLSDSCHSRPNCECRCISQPNRRRLLIDCSNQSCTDFPDVIPESSFDVEMDMSNNKISTLRTKDYFSRVKILDLSENPLTVIDENVDRLNHASHIFIPNHSLETLPESVQFLHPDIFRFGKNGIPCNCDNTWIGDWRIYKSASKEFPLLCSNFNNTLFEDGRLEIGNCESYTSSTNHFLFLLLTFPFLISLFVILYCLRFELIILKRKYDRRRHKTWKHDVYISFDENNKLVLQFVIKLLYPFLKNNNISAYIPCKDDCPGKIFEENITDNIQKCKTFVLITSDGMYDDKPGKTEAKIMEYYLAWKYFTKGVIDKIFVVKFDKPKRKDFQYRKTEAFYRTGMGFNMWNRKVYVYQAILELLQER</sequence>
<feature type="domain" description="TIR" evidence="6">
    <location>
        <begin position="559"/>
        <end position="703"/>
    </location>
</feature>
<dbReference type="OrthoDB" id="6059556at2759"/>
<evidence type="ECO:0000256" key="5">
    <source>
        <dbReference type="SAM" id="Phobius"/>
    </source>
</evidence>
<keyword evidence="3" id="KW-0732">Signal</keyword>
<dbReference type="InterPro" id="IPR035897">
    <property type="entry name" value="Toll_tir_struct_dom_sf"/>
</dbReference>
<comment type="similarity">
    <text evidence="1">Belongs to the Toll-like receptor family.</text>
</comment>
<name>A0A6J8A4Q4_MYTCO</name>
<protein>
    <submittedName>
        <fullName evidence="7">SLIT2</fullName>
    </submittedName>
</protein>
<dbReference type="EMBL" id="CACVKT020000570">
    <property type="protein sequence ID" value="CAC5360669.1"/>
    <property type="molecule type" value="Genomic_DNA"/>
</dbReference>
<reference evidence="7 8" key="1">
    <citation type="submission" date="2020-06" db="EMBL/GenBank/DDBJ databases">
        <authorList>
            <person name="Li R."/>
            <person name="Bekaert M."/>
        </authorList>
    </citation>
    <scope>NUCLEOTIDE SEQUENCE [LARGE SCALE GENOMIC DNA]</scope>
    <source>
        <strain evidence="8">wild</strain>
    </source>
</reference>
<dbReference type="SMART" id="SM00369">
    <property type="entry name" value="LRR_TYP"/>
    <property type="match status" value="3"/>
</dbReference>
<dbReference type="Pfam" id="PF01582">
    <property type="entry name" value="TIR"/>
    <property type="match status" value="1"/>
</dbReference>
<dbReference type="Pfam" id="PF13855">
    <property type="entry name" value="LRR_8"/>
    <property type="match status" value="1"/>
</dbReference>
<dbReference type="AlphaFoldDB" id="A0A6J8A4Q4"/>
<organism evidence="7 8">
    <name type="scientific">Mytilus coruscus</name>
    <name type="common">Sea mussel</name>
    <dbReference type="NCBI Taxonomy" id="42192"/>
    <lineage>
        <taxon>Eukaryota</taxon>
        <taxon>Metazoa</taxon>
        <taxon>Spiralia</taxon>
        <taxon>Lophotrochozoa</taxon>
        <taxon>Mollusca</taxon>
        <taxon>Bivalvia</taxon>
        <taxon>Autobranchia</taxon>
        <taxon>Pteriomorphia</taxon>
        <taxon>Mytilida</taxon>
        <taxon>Mytiloidea</taxon>
        <taxon>Mytilidae</taxon>
        <taxon>Mytilinae</taxon>
        <taxon>Mytilus</taxon>
    </lineage>
</organism>
<accession>A0A6J8A4Q4</accession>
<keyword evidence="5" id="KW-0812">Transmembrane</keyword>
<dbReference type="PANTHER" id="PTHR24373:SF275">
    <property type="entry name" value="TIR DOMAIN-CONTAINING PROTEIN"/>
    <property type="match status" value="1"/>
</dbReference>
<dbReference type="InterPro" id="IPR050328">
    <property type="entry name" value="Dev_Immune_Receptor"/>
</dbReference>
<keyword evidence="4" id="KW-0677">Repeat</keyword>
<evidence type="ECO:0000313" key="7">
    <source>
        <dbReference type="EMBL" id="CAC5360669.1"/>
    </source>
</evidence>
<evidence type="ECO:0000313" key="8">
    <source>
        <dbReference type="Proteomes" id="UP000507470"/>
    </source>
</evidence>
<evidence type="ECO:0000256" key="3">
    <source>
        <dbReference type="ARBA" id="ARBA00022729"/>
    </source>
</evidence>
<evidence type="ECO:0000259" key="6">
    <source>
        <dbReference type="PROSITE" id="PS50104"/>
    </source>
</evidence>
<keyword evidence="8" id="KW-1185">Reference proteome</keyword>